<reference evidence="9 10" key="1">
    <citation type="journal article" date="2022" name="Nat. Microbiol.">
        <title>The microbiome of a bacterivorous marine choanoflagellate contains a resource-demanding obligate bacterial associate.</title>
        <authorList>
            <person name="Needham D.M."/>
            <person name="Poirier C."/>
            <person name="Bachy C."/>
            <person name="George E.E."/>
            <person name="Wilken S."/>
            <person name="Yung C.C.M."/>
            <person name="Limardo A.J."/>
            <person name="Morando M."/>
            <person name="Sudek L."/>
            <person name="Malmstrom R.R."/>
            <person name="Keeling P.J."/>
            <person name="Santoro A.E."/>
            <person name="Worden A.Z."/>
        </authorList>
    </citation>
    <scope>NUCLEOTIDE SEQUENCE [LARGE SCALE GENOMIC DNA]</scope>
    <source>
        <strain evidence="9 10">Comchoano-2</strain>
    </source>
</reference>
<evidence type="ECO:0000259" key="7">
    <source>
        <dbReference type="SMART" id="SM00919"/>
    </source>
</evidence>
<dbReference type="SUPFAM" id="SSF53223">
    <property type="entry name" value="Aminoacid dehydrogenase-like, N-terminal domain"/>
    <property type="match status" value="1"/>
</dbReference>
<keyword evidence="5" id="KW-0560">Oxidoreductase</keyword>
<evidence type="ECO:0000256" key="1">
    <source>
        <dbReference type="ARBA" id="ARBA00001936"/>
    </source>
</evidence>
<comment type="similarity">
    <text evidence="3">Belongs to the malic enzymes family.</text>
</comment>
<feature type="domain" description="Malic enzyme N-terminal" evidence="8">
    <location>
        <begin position="16"/>
        <end position="149"/>
    </location>
</feature>
<dbReference type="SUPFAM" id="SSF51735">
    <property type="entry name" value="NAD(P)-binding Rossmann-fold domains"/>
    <property type="match status" value="1"/>
</dbReference>
<dbReference type="InterPro" id="IPR001891">
    <property type="entry name" value="Malic_OxRdtase"/>
</dbReference>
<evidence type="ECO:0000313" key="10">
    <source>
        <dbReference type="Proteomes" id="UP001320768"/>
    </source>
</evidence>
<dbReference type="Proteomes" id="UP001320768">
    <property type="component" value="Unassembled WGS sequence"/>
</dbReference>
<evidence type="ECO:0000259" key="8">
    <source>
        <dbReference type="SMART" id="SM01274"/>
    </source>
</evidence>
<evidence type="ECO:0000256" key="5">
    <source>
        <dbReference type="ARBA" id="ARBA00023002"/>
    </source>
</evidence>
<dbReference type="PROSITE" id="PS00331">
    <property type="entry name" value="MALIC_ENZYMES"/>
    <property type="match status" value="1"/>
</dbReference>
<dbReference type="Pfam" id="PF00390">
    <property type="entry name" value="malic"/>
    <property type="match status" value="1"/>
</dbReference>
<dbReference type="SMART" id="SM00919">
    <property type="entry name" value="Malic_M"/>
    <property type="match status" value="1"/>
</dbReference>
<comment type="cofactor">
    <cofactor evidence="1">
        <name>Mn(2+)</name>
        <dbReference type="ChEBI" id="CHEBI:29035"/>
    </cofactor>
</comment>
<dbReference type="InterPro" id="IPR051674">
    <property type="entry name" value="Malate_Decarboxylase"/>
</dbReference>
<evidence type="ECO:0000256" key="3">
    <source>
        <dbReference type="ARBA" id="ARBA00008785"/>
    </source>
</evidence>
<dbReference type="PANTHER" id="PTHR43237:SF4">
    <property type="entry name" value="NADP-DEPENDENT MALIC ENZYME"/>
    <property type="match status" value="1"/>
</dbReference>
<dbReference type="InterPro" id="IPR046346">
    <property type="entry name" value="Aminoacid_DH-like_N_sf"/>
</dbReference>
<keyword evidence="10" id="KW-1185">Reference proteome</keyword>
<dbReference type="InterPro" id="IPR012302">
    <property type="entry name" value="Malic_NAD-bd"/>
</dbReference>
<comment type="cofactor">
    <cofactor evidence="2">
        <name>Mg(2+)</name>
        <dbReference type="ChEBI" id="CHEBI:18420"/>
    </cofactor>
</comment>
<evidence type="ECO:0000256" key="6">
    <source>
        <dbReference type="SAM" id="MobiDB-lite"/>
    </source>
</evidence>
<feature type="domain" description="Malic enzyme NAD-binding" evidence="7">
    <location>
        <begin position="161"/>
        <end position="375"/>
    </location>
</feature>
<keyword evidence="4" id="KW-0479">Metal-binding</keyword>
<comment type="caution">
    <text evidence="9">The sequence shown here is derived from an EMBL/GenBank/DDBJ whole genome shotgun (WGS) entry which is preliminary data.</text>
</comment>
<dbReference type="Pfam" id="PF03949">
    <property type="entry name" value="Malic_M"/>
    <property type="match status" value="1"/>
</dbReference>
<dbReference type="EMBL" id="JAKUDN010000002">
    <property type="protein sequence ID" value="MCP8352581.1"/>
    <property type="molecule type" value="Genomic_DNA"/>
</dbReference>
<evidence type="ECO:0000313" key="9">
    <source>
        <dbReference type="EMBL" id="MCP8352581.1"/>
    </source>
</evidence>
<dbReference type="RefSeq" id="WP_258569687.1">
    <property type="nucleotide sequence ID" value="NZ_JAKUDN010000002.1"/>
</dbReference>
<name>A0ABT1L6P8_9GAMM</name>
<dbReference type="Gene3D" id="3.40.50.720">
    <property type="entry name" value="NAD(P)-binding Rossmann-like Domain"/>
    <property type="match status" value="1"/>
</dbReference>
<accession>A0ABT1L6P8</accession>
<protein>
    <submittedName>
        <fullName evidence="9">Malate dehydrogenase</fullName>
    </submittedName>
</protein>
<dbReference type="InterPro" id="IPR015884">
    <property type="entry name" value="Malic_enzyme_CS"/>
</dbReference>
<dbReference type="InterPro" id="IPR037062">
    <property type="entry name" value="Malic_N_dom_sf"/>
</dbReference>
<dbReference type="Gene3D" id="3.40.50.10380">
    <property type="entry name" value="Malic enzyme, N-terminal domain"/>
    <property type="match status" value="1"/>
</dbReference>
<evidence type="ECO:0000256" key="2">
    <source>
        <dbReference type="ARBA" id="ARBA00001946"/>
    </source>
</evidence>
<sequence length="378" mass="40766">MSFEQACKDYHSKPKPGKISIKTTKPTETLEDLSKAYSPGVGVPVKEIHANPEDAYQYTNKGNLIGVISNGTAVLGFGNVGPLAAKPVMEGKAVLFSKMAGLDAYDIVINEEDPDKLINIIEAIAPTFGAINLEDIKSPDCFYIETELRRRLNIPVFHDDQHGTAIVVAAGLLNALSVQNLEIHQSKIVLLGAGAAGIAVAHIVLNLGASPELFHLVDRNGVVHEERDLPDFKRPFAKKANMSLKDAMTDADVFIGLAAPNALPEHYLDLMKEKSIVFALSNPVPEVSPESVSKRLPSAIYSTGRSDLPNQINNALAFPHILRAALTLKIPQITPQMIANCATAVANLIKKPSKTEIVPTAFDKRLPEAFLNALSESS</sequence>
<dbReference type="InterPro" id="IPR036291">
    <property type="entry name" value="NAD(P)-bd_dom_sf"/>
</dbReference>
<dbReference type="InterPro" id="IPR012301">
    <property type="entry name" value="Malic_N_dom"/>
</dbReference>
<feature type="region of interest" description="Disordered" evidence="6">
    <location>
        <begin position="1"/>
        <end position="25"/>
    </location>
</feature>
<proteinExistence type="inferred from homology"/>
<dbReference type="PIRSF" id="PIRSF000106">
    <property type="entry name" value="ME"/>
    <property type="match status" value="1"/>
</dbReference>
<gene>
    <name evidence="9" type="ORF">MKS91_04690</name>
</gene>
<dbReference type="PANTHER" id="PTHR43237">
    <property type="entry name" value="NADP-DEPENDENT MALIC ENZYME"/>
    <property type="match status" value="1"/>
</dbReference>
<organism evidence="9 10">
    <name type="scientific">Candidatus Synchoanobacter obligatus</name>
    <dbReference type="NCBI Taxonomy" id="2919597"/>
    <lineage>
        <taxon>Bacteria</taxon>
        <taxon>Pseudomonadati</taxon>
        <taxon>Pseudomonadota</taxon>
        <taxon>Gammaproteobacteria</taxon>
        <taxon>Candidatus Comchoanobacterales</taxon>
        <taxon>Candidatus Comchoanobacteraceae</taxon>
        <taxon>Candidatus Synchoanobacter</taxon>
    </lineage>
</organism>
<evidence type="ECO:0000256" key="4">
    <source>
        <dbReference type="ARBA" id="ARBA00022723"/>
    </source>
</evidence>
<feature type="compositionally biased region" description="Basic and acidic residues" evidence="6">
    <location>
        <begin position="1"/>
        <end position="12"/>
    </location>
</feature>
<dbReference type="SMART" id="SM01274">
    <property type="entry name" value="malic"/>
    <property type="match status" value="1"/>
</dbReference>